<gene>
    <name evidence="1" type="ORF">KTU01_36640</name>
</gene>
<name>A0A512IIN6_9MICC</name>
<evidence type="ECO:0000313" key="1">
    <source>
        <dbReference type="EMBL" id="GEO97541.1"/>
    </source>
</evidence>
<evidence type="ECO:0008006" key="3">
    <source>
        <dbReference type="Google" id="ProtNLM"/>
    </source>
</evidence>
<comment type="caution">
    <text evidence="1">The sequence shown here is derived from an EMBL/GenBank/DDBJ whole genome shotgun (WGS) entry which is preliminary data.</text>
</comment>
<evidence type="ECO:0000313" key="2">
    <source>
        <dbReference type="Proteomes" id="UP000321103"/>
    </source>
</evidence>
<dbReference type="RefSeq" id="WP_147017984.1">
    <property type="nucleotide sequence ID" value="NZ_BJZS01000145.1"/>
</dbReference>
<dbReference type="EMBL" id="BJZS01000145">
    <property type="protein sequence ID" value="GEO97541.1"/>
    <property type="molecule type" value="Genomic_DNA"/>
</dbReference>
<organism evidence="1 2">
    <name type="scientific">Kocuria turfanensis</name>
    <dbReference type="NCBI Taxonomy" id="388357"/>
    <lineage>
        <taxon>Bacteria</taxon>
        <taxon>Bacillati</taxon>
        <taxon>Actinomycetota</taxon>
        <taxon>Actinomycetes</taxon>
        <taxon>Micrococcales</taxon>
        <taxon>Micrococcaceae</taxon>
        <taxon>Kocuria</taxon>
    </lineage>
</organism>
<dbReference type="STRING" id="388357.GCA_001580365_03804"/>
<accession>A0A512IIN6</accession>
<protein>
    <recommendedName>
        <fullName evidence="3">UspA domain-containing protein</fullName>
    </recommendedName>
</protein>
<keyword evidence="2" id="KW-1185">Reference proteome</keyword>
<dbReference type="Proteomes" id="UP000321103">
    <property type="component" value="Unassembled WGS sequence"/>
</dbReference>
<sequence>MTALAPRRCVAAVITDGPEAVTVACYAVRLAAEEDRPLVLLVPVLRSAFTSDAVIAARVRREALREAEAVAARTTPAPESAGIPARVEVVWHRRCSFHRAHQVRAIAVAHAAHTIGAAVVVTPAEVPVPTVRHGTEVVLVAEAGGSMFRVHRPARSRRLAQL</sequence>
<reference evidence="1 2" key="1">
    <citation type="submission" date="2019-07" db="EMBL/GenBank/DDBJ databases">
        <title>Whole genome shotgun sequence of Kocuria turfanensis NBRC 107627.</title>
        <authorList>
            <person name="Hosoyama A."/>
            <person name="Uohara A."/>
            <person name="Ohji S."/>
            <person name="Ichikawa N."/>
        </authorList>
    </citation>
    <scope>NUCLEOTIDE SEQUENCE [LARGE SCALE GENOMIC DNA]</scope>
    <source>
        <strain evidence="1 2">NBRC 107627</strain>
    </source>
</reference>
<dbReference type="AlphaFoldDB" id="A0A512IIN6"/>
<proteinExistence type="predicted"/>